<dbReference type="InterPro" id="IPR011060">
    <property type="entry name" value="RibuloseP-bd_barrel"/>
</dbReference>
<comment type="pathway">
    <text evidence="1 5">Pyrimidine metabolism; UMP biosynthesis via de novo pathway; UMP from orotate: step 2/2.</text>
</comment>
<dbReference type="EC" id="4.1.1.23" evidence="5"/>
<comment type="similarity">
    <text evidence="5">Belongs to the OMP decarboxylase family. Type 1 subfamily.</text>
</comment>
<feature type="active site" description="For OMPdecase activity" evidence="6">
    <location>
        <position position="61"/>
    </location>
</feature>
<dbReference type="InterPro" id="IPR001754">
    <property type="entry name" value="OMPdeCOase_dom"/>
</dbReference>
<dbReference type="SUPFAM" id="SSF51366">
    <property type="entry name" value="Ribulose-phoshate binding barrel"/>
    <property type="match status" value="1"/>
</dbReference>
<accession>A0A2T9X6E5</accession>
<keyword evidence="3 5" id="KW-0665">Pyrimidine biosynthesis</keyword>
<dbReference type="GO" id="GO:0005829">
    <property type="term" value="C:cytosol"/>
    <property type="evidence" value="ECO:0007669"/>
    <property type="project" value="TreeGrafter"/>
</dbReference>
<evidence type="ECO:0000256" key="7">
    <source>
        <dbReference type="PIRSR" id="PIRSR614732-2"/>
    </source>
</evidence>
<organism evidence="9 10">
    <name type="scientific">Acidianus hospitalis</name>
    <dbReference type="NCBI Taxonomy" id="563177"/>
    <lineage>
        <taxon>Archaea</taxon>
        <taxon>Thermoproteota</taxon>
        <taxon>Thermoprotei</taxon>
        <taxon>Sulfolobales</taxon>
        <taxon>Sulfolobaceae</taxon>
        <taxon>Acidianus</taxon>
    </lineage>
</organism>
<evidence type="ECO:0000313" key="10">
    <source>
        <dbReference type="Proteomes" id="UP000245638"/>
    </source>
</evidence>
<dbReference type="HAMAP" id="MF_01200_A">
    <property type="entry name" value="OMPdecase_type1_A"/>
    <property type="match status" value="1"/>
</dbReference>
<feature type="binding site" evidence="5">
    <location>
        <begin position="164"/>
        <end position="174"/>
    </location>
    <ligand>
        <name>substrate</name>
    </ligand>
</feature>
<protein>
    <recommendedName>
        <fullName evidence="5">Orotidine 5'-phosphate decarboxylase</fullName>
        <ecNumber evidence="5">4.1.1.23</ecNumber>
    </recommendedName>
    <alternativeName>
        <fullName evidence="5">OMP decarboxylase</fullName>
        <shortName evidence="5">OMPDCase</shortName>
        <shortName evidence="5">OMPdecase</shortName>
    </alternativeName>
</protein>
<keyword evidence="2 5" id="KW-0210">Decarboxylase</keyword>
<dbReference type="Pfam" id="PF00215">
    <property type="entry name" value="OMPdecase"/>
    <property type="match status" value="1"/>
</dbReference>
<dbReference type="AlphaFoldDB" id="A0A2T9X6E5"/>
<evidence type="ECO:0000256" key="1">
    <source>
        <dbReference type="ARBA" id="ARBA00004861"/>
    </source>
</evidence>
<feature type="binding site" evidence="5 7">
    <location>
        <position position="188"/>
    </location>
    <ligand>
        <name>substrate</name>
    </ligand>
</feature>
<dbReference type="PANTHER" id="PTHR32119">
    <property type="entry name" value="OROTIDINE 5'-PHOSPHATE DECARBOXYLASE"/>
    <property type="match status" value="1"/>
</dbReference>
<dbReference type="EMBL" id="QEFD01000134">
    <property type="protein sequence ID" value="PVU75673.1"/>
    <property type="molecule type" value="Genomic_DNA"/>
</dbReference>
<dbReference type="UniPathway" id="UPA00070">
    <property type="reaction ID" value="UER00120"/>
</dbReference>
<dbReference type="GO" id="GO:0044205">
    <property type="term" value="P:'de novo' UMP biosynthetic process"/>
    <property type="evidence" value="ECO:0007669"/>
    <property type="project" value="UniProtKB-UniRule"/>
</dbReference>
<comment type="catalytic activity">
    <reaction evidence="5">
        <text>orotidine 5'-phosphate + H(+) = UMP + CO2</text>
        <dbReference type="Rhea" id="RHEA:11596"/>
        <dbReference type="ChEBI" id="CHEBI:15378"/>
        <dbReference type="ChEBI" id="CHEBI:16526"/>
        <dbReference type="ChEBI" id="CHEBI:57538"/>
        <dbReference type="ChEBI" id="CHEBI:57865"/>
        <dbReference type="EC" id="4.1.1.23"/>
    </reaction>
</comment>
<proteinExistence type="inferred from homology"/>
<evidence type="ECO:0000256" key="2">
    <source>
        <dbReference type="ARBA" id="ARBA00022793"/>
    </source>
</evidence>
<evidence type="ECO:0000256" key="3">
    <source>
        <dbReference type="ARBA" id="ARBA00022975"/>
    </source>
</evidence>
<sequence length="219" mass="24638">MLKGRIIFSMDEEIPQHVLLKISEYFYGIKIGYPLLLRKGIEGIKEILRKLEVDEIIMDLKLADIDNTMINIVKQLDFANSFIAHSFIGIDGALGELKDFLDNEGKKLYLLASMSHKGWNDEFYPYIKTIIKSLNPYGIVAPATKPNVLRIVRDDFPDKILISPGVGAQGGKIGDALCNGADYEIIGRTIYTSSDPENKVKEIIKIQEEKINECKKTST</sequence>
<comment type="subunit">
    <text evidence="5">Homodimer.</text>
</comment>
<dbReference type="Proteomes" id="UP000245638">
    <property type="component" value="Unassembled WGS sequence"/>
</dbReference>
<dbReference type="InterPro" id="IPR013785">
    <property type="entry name" value="Aldolase_TIM"/>
</dbReference>
<feature type="binding site" evidence="5">
    <location>
        <position position="115"/>
    </location>
    <ligand>
        <name>substrate</name>
    </ligand>
</feature>
<dbReference type="GO" id="GO:0006207">
    <property type="term" value="P:'de novo' pyrimidine nucleobase biosynthetic process"/>
    <property type="evidence" value="ECO:0007669"/>
    <property type="project" value="InterPro"/>
</dbReference>
<dbReference type="InterPro" id="IPR014732">
    <property type="entry name" value="OMPdecase"/>
</dbReference>
<feature type="binding site" evidence="5">
    <location>
        <position position="11"/>
    </location>
    <ligand>
        <name>substrate</name>
    </ligand>
</feature>
<evidence type="ECO:0000256" key="6">
    <source>
        <dbReference type="PIRSR" id="PIRSR614732-1"/>
    </source>
</evidence>
<dbReference type="CDD" id="cd04725">
    <property type="entry name" value="OMP_decarboxylase_like"/>
    <property type="match status" value="1"/>
</dbReference>
<feature type="domain" description="Orotidine 5'-phosphate decarboxylase" evidence="8">
    <location>
        <begin position="5"/>
        <end position="203"/>
    </location>
</feature>
<dbReference type="Gene3D" id="3.20.20.70">
    <property type="entry name" value="Aldolase class I"/>
    <property type="match status" value="1"/>
</dbReference>
<reference evidence="9 10" key="1">
    <citation type="journal article" date="2015" name="Appl. Environ. Microbiol.">
        <title>Nanoarchaeota, Their Sulfolobales Host, and Nanoarchaeota Virus Distribution across Yellowstone National Park Hot Springs.</title>
        <authorList>
            <person name="Munson-McGee J.H."/>
            <person name="Field E.K."/>
            <person name="Bateson M."/>
            <person name="Rooney C."/>
            <person name="Stepanauskas R."/>
            <person name="Young M.J."/>
        </authorList>
    </citation>
    <scope>NUCLEOTIDE SEQUENCE [LARGE SCALE GENOMIC DNA]</scope>
    <source>
        <strain evidence="9">SCGC AC-742_N10</strain>
    </source>
</reference>
<dbReference type="GO" id="GO:0004590">
    <property type="term" value="F:orotidine-5'-phosphate decarboxylase activity"/>
    <property type="evidence" value="ECO:0007669"/>
    <property type="project" value="UniProtKB-UniRule"/>
</dbReference>
<gene>
    <name evidence="5" type="primary">pyrF</name>
    <name evidence="9" type="ORF">DDW13_04670</name>
</gene>
<evidence type="ECO:0000256" key="4">
    <source>
        <dbReference type="ARBA" id="ARBA00023239"/>
    </source>
</evidence>
<comment type="function">
    <text evidence="5">Catalyzes the decarboxylation of orotidine 5'-monophosphate (OMP) to uridine 5'-monophosphate (UMP).</text>
</comment>
<dbReference type="PROSITE" id="PS00156">
    <property type="entry name" value="OMPDECASE"/>
    <property type="match status" value="1"/>
</dbReference>
<dbReference type="InterPro" id="IPR047595">
    <property type="entry name" value="OMPdecase_arc"/>
</dbReference>
<evidence type="ECO:0000313" key="9">
    <source>
        <dbReference type="EMBL" id="PVU75673.1"/>
    </source>
</evidence>
<feature type="binding site" evidence="5">
    <location>
        <begin position="59"/>
        <end position="68"/>
    </location>
    <ligand>
        <name>substrate</name>
    </ligand>
</feature>
<dbReference type="InterPro" id="IPR018089">
    <property type="entry name" value="OMPdecase_AS"/>
</dbReference>
<feature type="active site" description="For OMPdecase activity" evidence="6">
    <location>
        <position position="59"/>
    </location>
</feature>
<feature type="active site" description="Proton donor" evidence="5">
    <location>
        <position position="61"/>
    </location>
</feature>
<evidence type="ECO:0000259" key="8">
    <source>
        <dbReference type="SMART" id="SM00934"/>
    </source>
</evidence>
<evidence type="ECO:0000256" key="5">
    <source>
        <dbReference type="HAMAP-Rule" id="MF_01200"/>
    </source>
</evidence>
<dbReference type="SMART" id="SM00934">
    <property type="entry name" value="OMPdecase"/>
    <property type="match status" value="1"/>
</dbReference>
<keyword evidence="4 5" id="KW-0456">Lyase</keyword>
<dbReference type="PANTHER" id="PTHR32119:SF2">
    <property type="entry name" value="OROTIDINE 5'-PHOSPHATE DECARBOXYLASE"/>
    <property type="match status" value="1"/>
</dbReference>
<feature type="binding site" evidence="5 7">
    <location>
        <position position="30"/>
    </location>
    <ligand>
        <name>substrate</name>
    </ligand>
</feature>
<feature type="active site" description="For OMPdecase activity" evidence="6">
    <location>
        <position position="64"/>
    </location>
</feature>
<comment type="caution">
    <text evidence="9">The sequence shown here is derived from an EMBL/GenBank/DDBJ whole genome shotgun (WGS) entry which is preliminary data.</text>
</comment>
<name>A0A2T9X6E5_9CREN</name>
<feature type="binding site" evidence="5 7">
    <location>
        <position position="187"/>
    </location>
    <ligand>
        <name>substrate</name>
    </ligand>
</feature>